<comment type="similarity">
    <text evidence="18">Belongs to the NnrE/AIBP family.</text>
</comment>
<dbReference type="EC" id="4.2.1.136" evidence="19"/>
<protein>
    <recommendedName>
        <fullName evidence="19">Bifunctional NAD(P)H-hydrate repair enzyme</fullName>
    </recommendedName>
    <alternativeName>
        <fullName evidence="19">Nicotinamide nucleotide repair protein</fullName>
    </alternativeName>
    <domain>
        <recommendedName>
            <fullName evidence="19">ADP-dependent (S)-NAD(P)H-hydrate dehydratase</fullName>
            <ecNumber evidence="19">4.2.1.136</ecNumber>
        </recommendedName>
        <alternativeName>
            <fullName evidence="19">ADP-dependent NAD(P)HX dehydratase</fullName>
        </alternativeName>
    </domain>
    <domain>
        <recommendedName>
            <fullName evidence="19">NAD(P)H-hydrate epimerase</fullName>
            <ecNumber evidence="19">5.1.99.6</ecNumber>
        </recommendedName>
    </domain>
</protein>
<comment type="subunit">
    <text evidence="17">Homotetramer.</text>
</comment>
<dbReference type="NCBIfam" id="TIGR00196">
    <property type="entry name" value="yjeF_cterm"/>
    <property type="match status" value="1"/>
</dbReference>
<name>A0ABS8EY82_9FIRM</name>
<evidence type="ECO:0000256" key="9">
    <source>
        <dbReference type="ARBA" id="ARBA00022958"/>
    </source>
</evidence>
<evidence type="ECO:0000256" key="18">
    <source>
        <dbReference type="HAMAP-Rule" id="MF_01966"/>
    </source>
</evidence>
<dbReference type="CDD" id="cd01171">
    <property type="entry name" value="YXKO-related"/>
    <property type="match status" value="1"/>
</dbReference>
<keyword evidence="6 17" id="KW-0547">Nucleotide-binding</keyword>
<feature type="domain" description="YjeF N-terminal" evidence="21">
    <location>
        <begin position="10"/>
        <end position="210"/>
    </location>
</feature>
<evidence type="ECO:0000256" key="4">
    <source>
        <dbReference type="ARBA" id="ARBA00009524"/>
    </source>
</evidence>
<feature type="binding site" evidence="17">
    <location>
        <begin position="405"/>
        <end position="409"/>
    </location>
    <ligand>
        <name>AMP</name>
        <dbReference type="ChEBI" id="CHEBI:456215"/>
    </ligand>
</feature>
<comment type="function">
    <text evidence="18">Catalyzes the epimerization of the S- and R-forms of NAD(P)HX, a damaged form of NAD(P)H that is a result of enzymatic or heat-dependent hydration. This is a prerequisite for the S-specific NAD(P)H-hydrate dehydratase to allow the repair of both epimers of NAD(P)HX.</text>
</comment>
<keyword evidence="11 18" id="KW-0413">Isomerase</keyword>
<dbReference type="HAMAP" id="MF_01966">
    <property type="entry name" value="NADHX_epimerase"/>
    <property type="match status" value="1"/>
</dbReference>
<comment type="similarity">
    <text evidence="17">Belongs to the NnrD/CARKD family.</text>
</comment>
<evidence type="ECO:0000256" key="14">
    <source>
        <dbReference type="ARBA" id="ARBA00025153"/>
    </source>
</evidence>
<evidence type="ECO:0000313" key="22">
    <source>
        <dbReference type="EMBL" id="MCC2149714.1"/>
    </source>
</evidence>
<feature type="binding site" evidence="18">
    <location>
        <position position="156"/>
    </location>
    <ligand>
        <name>K(+)</name>
        <dbReference type="ChEBI" id="CHEBI:29103"/>
    </ligand>
</feature>
<keyword evidence="13" id="KW-0511">Multifunctional enzyme</keyword>
<feature type="binding site" evidence="17">
    <location>
        <position position="317"/>
    </location>
    <ligand>
        <name>(6S)-NADPHX</name>
        <dbReference type="ChEBI" id="CHEBI:64076"/>
    </ligand>
</feature>
<evidence type="ECO:0000313" key="23">
    <source>
        <dbReference type="Proteomes" id="UP001299235"/>
    </source>
</evidence>
<proteinExistence type="inferred from homology"/>
<evidence type="ECO:0000256" key="6">
    <source>
        <dbReference type="ARBA" id="ARBA00022741"/>
    </source>
</evidence>
<evidence type="ECO:0000256" key="3">
    <source>
        <dbReference type="ARBA" id="ARBA00006001"/>
    </source>
</evidence>
<evidence type="ECO:0000256" key="12">
    <source>
        <dbReference type="ARBA" id="ARBA00023239"/>
    </source>
</evidence>
<dbReference type="InterPro" id="IPR030677">
    <property type="entry name" value="Nnr"/>
</dbReference>
<feature type="binding site" evidence="18">
    <location>
        <position position="120"/>
    </location>
    <ligand>
        <name>K(+)</name>
        <dbReference type="ChEBI" id="CHEBI:29103"/>
    </ligand>
</feature>
<comment type="similarity">
    <text evidence="4 19">In the C-terminal section; belongs to the NnrD/CARKD family.</text>
</comment>
<comment type="catalytic activity">
    <reaction evidence="15 17 19">
        <text>(6S)-NADHX + ADP = AMP + phosphate + NADH + H(+)</text>
        <dbReference type="Rhea" id="RHEA:32223"/>
        <dbReference type="ChEBI" id="CHEBI:15378"/>
        <dbReference type="ChEBI" id="CHEBI:43474"/>
        <dbReference type="ChEBI" id="CHEBI:57945"/>
        <dbReference type="ChEBI" id="CHEBI:64074"/>
        <dbReference type="ChEBI" id="CHEBI:456215"/>
        <dbReference type="ChEBI" id="CHEBI:456216"/>
        <dbReference type="EC" id="4.2.1.136"/>
    </reaction>
</comment>
<feature type="binding site" evidence="18">
    <location>
        <position position="135"/>
    </location>
    <ligand>
        <name>(6S)-NADPHX</name>
        <dbReference type="ChEBI" id="CHEBI:64076"/>
    </ligand>
</feature>
<dbReference type="PROSITE" id="PS51383">
    <property type="entry name" value="YJEF_C_3"/>
    <property type="match status" value="1"/>
</dbReference>
<dbReference type="PANTHER" id="PTHR12592">
    <property type="entry name" value="ATP-DEPENDENT (S)-NAD(P)H-HYDRATE DEHYDRATASE FAMILY MEMBER"/>
    <property type="match status" value="1"/>
</dbReference>
<dbReference type="Gene3D" id="3.40.1190.20">
    <property type="match status" value="1"/>
</dbReference>
<comment type="function">
    <text evidence="17">Catalyzes the dehydration of the S-form of NAD(P)HX at the expense of ADP, which is converted to AMP. Together with NAD(P)HX epimerase, which catalyzes the epimerization of the S- and R-forms, the enzyme allows the repair of both epimers of NAD(P)HX, a damaged form of NAD(P)H that is a result of enzymatic or heat-dependent hydration.</text>
</comment>
<comment type="similarity">
    <text evidence="3 19">In the N-terminal section; belongs to the NnrE/AIBP family.</text>
</comment>
<feature type="binding site" evidence="17">
    <location>
        <position position="254"/>
    </location>
    <ligand>
        <name>(6S)-NADPHX</name>
        <dbReference type="ChEBI" id="CHEBI:64076"/>
    </ligand>
</feature>
<dbReference type="SUPFAM" id="SSF53613">
    <property type="entry name" value="Ribokinase-like"/>
    <property type="match status" value="1"/>
</dbReference>
<evidence type="ECO:0000256" key="2">
    <source>
        <dbReference type="ARBA" id="ARBA00000909"/>
    </source>
</evidence>
<evidence type="ECO:0000256" key="15">
    <source>
        <dbReference type="ARBA" id="ARBA00048238"/>
    </source>
</evidence>
<gene>
    <name evidence="17" type="primary">nnrD</name>
    <name evidence="18" type="synonym">nnrE</name>
    <name evidence="22" type="ORF">LKD42_10690</name>
</gene>
<evidence type="ECO:0000256" key="13">
    <source>
        <dbReference type="ARBA" id="ARBA00023268"/>
    </source>
</evidence>
<feature type="domain" description="YjeF C-terminal" evidence="20">
    <location>
        <begin position="219"/>
        <end position="493"/>
    </location>
</feature>
<comment type="function">
    <text evidence="14 19">Bifunctional enzyme that catalyzes the epimerization of the S- and R-forms of NAD(P)HX and the dehydration of the S-form of NAD(P)HX at the expense of ADP, which is converted to AMP. This allows the repair of both epimers of NAD(P)HX, a damaged form of NAD(P)H that is a result of enzymatic or heat-dependent hydration.</text>
</comment>
<comment type="cofactor">
    <cofactor evidence="18 19">
        <name>K(+)</name>
        <dbReference type="ChEBI" id="CHEBI:29103"/>
    </cofactor>
    <text evidence="18 19">Binds 1 potassium ion per subunit.</text>
</comment>
<dbReference type="InterPro" id="IPR036652">
    <property type="entry name" value="YjeF_N_dom_sf"/>
</dbReference>
<reference evidence="22 23" key="1">
    <citation type="submission" date="2021-10" db="EMBL/GenBank/DDBJ databases">
        <title>Anaerobic single-cell dispensing facilitates the cultivation of human gut bacteria.</title>
        <authorList>
            <person name="Afrizal A."/>
        </authorList>
    </citation>
    <scope>NUCLEOTIDE SEQUENCE [LARGE SCALE GENOMIC DNA]</scope>
    <source>
        <strain evidence="22 23">CLA-AA-H246</strain>
    </source>
</reference>
<dbReference type="EMBL" id="JAJEQE010000039">
    <property type="protein sequence ID" value="MCC2149714.1"/>
    <property type="molecule type" value="Genomic_DNA"/>
</dbReference>
<keyword evidence="12 17" id="KW-0456">Lyase</keyword>
<feature type="binding site" evidence="17">
    <location>
        <position position="434"/>
    </location>
    <ligand>
        <name>(6S)-NADPHX</name>
        <dbReference type="ChEBI" id="CHEBI:64076"/>
    </ligand>
</feature>
<keyword evidence="8 17" id="KW-0521">NADP</keyword>
<dbReference type="NCBIfam" id="TIGR00197">
    <property type="entry name" value="yjeF_nterm"/>
    <property type="match status" value="1"/>
</dbReference>
<dbReference type="InterPro" id="IPR004443">
    <property type="entry name" value="YjeF_N_dom"/>
</dbReference>
<dbReference type="HAMAP" id="MF_01965">
    <property type="entry name" value="NADHX_dehydratase"/>
    <property type="match status" value="1"/>
</dbReference>
<dbReference type="InterPro" id="IPR029056">
    <property type="entry name" value="Ribokinase-like"/>
</dbReference>
<feature type="binding site" evidence="18">
    <location>
        <begin position="124"/>
        <end position="130"/>
    </location>
    <ligand>
        <name>(6S)-NADPHX</name>
        <dbReference type="ChEBI" id="CHEBI:64076"/>
    </ligand>
</feature>
<organism evidence="22 23">
    <name type="scientific">Hominisplanchenecus faecis</name>
    <dbReference type="NCBI Taxonomy" id="2885351"/>
    <lineage>
        <taxon>Bacteria</taxon>
        <taxon>Bacillati</taxon>
        <taxon>Bacillota</taxon>
        <taxon>Clostridia</taxon>
        <taxon>Lachnospirales</taxon>
        <taxon>Lachnospiraceae</taxon>
        <taxon>Hominisplanchenecus</taxon>
    </lineage>
</organism>
<dbReference type="EC" id="5.1.99.6" evidence="19"/>
<evidence type="ECO:0000259" key="21">
    <source>
        <dbReference type="PROSITE" id="PS51385"/>
    </source>
</evidence>
<evidence type="ECO:0000256" key="1">
    <source>
        <dbReference type="ARBA" id="ARBA00000013"/>
    </source>
</evidence>
<keyword evidence="7 17" id="KW-0067">ATP-binding</keyword>
<feature type="binding site" evidence="18">
    <location>
        <position position="59"/>
    </location>
    <ligand>
        <name>K(+)</name>
        <dbReference type="ChEBI" id="CHEBI:29103"/>
    </ligand>
</feature>
<feature type="binding site" evidence="18">
    <location>
        <begin position="58"/>
        <end position="62"/>
    </location>
    <ligand>
        <name>(6S)-NADPHX</name>
        <dbReference type="ChEBI" id="CHEBI:64076"/>
    </ligand>
</feature>
<evidence type="ECO:0000256" key="5">
    <source>
        <dbReference type="ARBA" id="ARBA00022723"/>
    </source>
</evidence>
<evidence type="ECO:0000256" key="19">
    <source>
        <dbReference type="PIRNR" id="PIRNR017184"/>
    </source>
</evidence>
<evidence type="ECO:0000256" key="8">
    <source>
        <dbReference type="ARBA" id="ARBA00022857"/>
    </source>
</evidence>
<evidence type="ECO:0000259" key="20">
    <source>
        <dbReference type="PROSITE" id="PS51383"/>
    </source>
</evidence>
<dbReference type="PROSITE" id="PS51385">
    <property type="entry name" value="YJEF_N"/>
    <property type="match status" value="1"/>
</dbReference>
<keyword evidence="5 18" id="KW-0479">Metal-binding</keyword>
<dbReference type="InterPro" id="IPR000631">
    <property type="entry name" value="CARKD"/>
</dbReference>
<keyword evidence="23" id="KW-1185">Reference proteome</keyword>
<sequence length="500" mass="53795">MRILLSKEDMKTCDQNTIEGFGVPSCVLMERAALACVDELYRSGAALDRVLVICGSGNNGGDGFAIARLLFLDQVPVSIWFVGKEQSCTDQTRHQKEICEKYGITFCSNPEINEYTVIVDALFGIGLSRDIEASYRDAIGRINESPAFVLSVDIPSGIDGNTGVIRGIAVKADLTVTFAFEQPGHYIGKGRACTKEVRVRQIGITKESLPKCRKSYVCYDSMDLRRLPERLATENKGSCGKVLLIAGSRDMCGAAILSARAAYRSGAGYVRIYTDEHNQSALFQSIPEAVVSCIHSNWKRELENLLAWADVVAVGPGIGMEAQKLDILNYVLEHADIPVILDADALNLVARHNLSLDGYSMPVAVTPHLGEMARLCRSTISDISEDLIASAEIFAKEQHVICVLKDAGTVVSNGSESYINTSGNSGMATAGSGDVLTGVFAGLTAQGMTLFEAAKLAVFLHGCAGDAAARKYGKRSMTANDLVEGLIRVLADADDKNKCK</sequence>
<dbReference type="Pfam" id="PF03853">
    <property type="entry name" value="YjeF_N"/>
    <property type="match status" value="1"/>
</dbReference>
<dbReference type="Pfam" id="PF01256">
    <property type="entry name" value="Carb_kinase"/>
    <property type="match status" value="1"/>
</dbReference>
<comment type="catalytic activity">
    <reaction evidence="16 17 19">
        <text>(6S)-NADPHX + ADP = AMP + phosphate + NADPH + H(+)</text>
        <dbReference type="Rhea" id="RHEA:32235"/>
        <dbReference type="ChEBI" id="CHEBI:15378"/>
        <dbReference type="ChEBI" id="CHEBI:43474"/>
        <dbReference type="ChEBI" id="CHEBI:57783"/>
        <dbReference type="ChEBI" id="CHEBI:64076"/>
        <dbReference type="ChEBI" id="CHEBI:456215"/>
        <dbReference type="ChEBI" id="CHEBI:456216"/>
        <dbReference type="EC" id="4.2.1.136"/>
    </reaction>
</comment>
<dbReference type="Gene3D" id="3.40.50.10260">
    <property type="entry name" value="YjeF N-terminal domain"/>
    <property type="match status" value="1"/>
</dbReference>
<keyword evidence="9 18" id="KW-0630">Potassium</keyword>
<accession>A0ABS8EY82</accession>
<dbReference type="PANTHER" id="PTHR12592:SF0">
    <property type="entry name" value="ATP-DEPENDENT (S)-NAD(P)H-HYDRATE DEHYDRATASE"/>
    <property type="match status" value="1"/>
</dbReference>
<comment type="catalytic activity">
    <reaction evidence="2 18 19">
        <text>(6R)-NADPHX = (6S)-NADPHX</text>
        <dbReference type="Rhea" id="RHEA:32227"/>
        <dbReference type="ChEBI" id="CHEBI:64076"/>
        <dbReference type="ChEBI" id="CHEBI:64077"/>
        <dbReference type="EC" id="5.1.99.6"/>
    </reaction>
</comment>
<evidence type="ECO:0000256" key="7">
    <source>
        <dbReference type="ARBA" id="ARBA00022840"/>
    </source>
</evidence>
<feature type="binding site" evidence="18">
    <location>
        <position position="153"/>
    </location>
    <ligand>
        <name>(6S)-NADPHX</name>
        <dbReference type="ChEBI" id="CHEBI:64076"/>
    </ligand>
</feature>
<evidence type="ECO:0000256" key="10">
    <source>
        <dbReference type="ARBA" id="ARBA00023027"/>
    </source>
</evidence>
<keyword evidence="10 17" id="KW-0520">NAD</keyword>
<evidence type="ECO:0000256" key="11">
    <source>
        <dbReference type="ARBA" id="ARBA00023235"/>
    </source>
</evidence>
<evidence type="ECO:0000256" key="17">
    <source>
        <dbReference type="HAMAP-Rule" id="MF_01965"/>
    </source>
</evidence>
<dbReference type="Proteomes" id="UP001299235">
    <property type="component" value="Unassembled WGS sequence"/>
</dbReference>
<comment type="catalytic activity">
    <reaction evidence="1 18 19">
        <text>(6R)-NADHX = (6S)-NADHX</text>
        <dbReference type="Rhea" id="RHEA:32215"/>
        <dbReference type="ChEBI" id="CHEBI:64074"/>
        <dbReference type="ChEBI" id="CHEBI:64075"/>
        <dbReference type="EC" id="5.1.99.6"/>
    </reaction>
</comment>
<dbReference type="SUPFAM" id="SSF64153">
    <property type="entry name" value="YjeF N-terminal domain-like"/>
    <property type="match status" value="1"/>
</dbReference>
<feature type="binding site" evidence="17">
    <location>
        <position position="368"/>
    </location>
    <ligand>
        <name>(6S)-NADPHX</name>
        <dbReference type="ChEBI" id="CHEBI:64076"/>
    </ligand>
</feature>
<comment type="cofactor">
    <cofactor evidence="17">
        <name>Mg(2+)</name>
        <dbReference type="ChEBI" id="CHEBI:18420"/>
    </cofactor>
</comment>
<feature type="binding site" evidence="17">
    <location>
        <position position="433"/>
    </location>
    <ligand>
        <name>AMP</name>
        <dbReference type="ChEBI" id="CHEBI:456215"/>
    </ligand>
</feature>
<dbReference type="RefSeq" id="WP_248835685.1">
    <property type="nucleotide sequence ID" value="NZ_JAJEQE010000039.1"/>
</dbReference>
<comment type="caution">
    <text evidence="22">The sequence shown here is derived from an EMBL/GenBank/DDBJ whole genome shotgun (WGS) entry which is preliminary data.</text>
</comment>
<dbReference type="PIRSF" id="PIRSF017184">
    <property type="entry name" value="Nnr"/>
    <property type="match status" value="1"/>
</dbReference>
<evidence type="ECO:0000256" key="16">
    <source>
        <dbReference type="ARBA" id="ARBA00049209"/>
    </source>
</evidence>